<gene>
    <name evidence="2" type="ORF">DSTB1V02_LOCUS9089</name>
</gene>
<evidence type="ECO:0000313" key="2">
    <source>
        <dbReference type="EMBL" id="CAD7249291.1"/>
    </source>
</evidence>
<accession>A0A7R9A886</accession>
<keyword evidence="3" id="KW-1185">Reference proteome</keyword>
<evidence type="ECO:0000313" key="3">
    <source>
        <dbReference type="Proteomes" id="UP000677054"/>
    </source>
</evidence>
<reference evidence="2" key="1">
    <citation type="submission" date="2020-11" db="EMBL/GenBank/DDBJ databases">
        <authorList>
            <person name="Tran Van P."/>
        </authorList>
    </citation>
    <scope>NUCLEOTIDE SEQUENCE</scope>
</reference>
<proteinExistence type="predicted"/>
<evidence type="ECO:0000259" key="1">
    <source>
        <dbReference type="Pfam" id="PF20500"/>
    </source>
</evidence>
<dbReference type="OrthoDB" id="431717at2759"/>
<dbReference type="EMBL" id="LR901737">
    <property type="protein sequence ID" value="CAD7249291.1"/>
    <property type="molecule type" value="Genomic_DNA"/>
</dbReference>
<dbReference type="EMBL" id="CAJPEV010002220">
    <property type="protein sequence ID" value="CAG0896154.1"/>
    <property type="molecule type" value="Genomic_DNA"/>
</dbReference>
<dbReference type="Pfam" id="PF20500">
    <property type="entry name" value="DNA-PKcs_N"/>
    <property type="match status" value="1"/>
</dbReference>
<feature type="domain" description="DNA-PKcs N-terminal" evidence="1">
    <location>
        <begin position="96"/>
        <end position="566"/>
    </location>
</feature>
<dbReference type="InterPro" id="IPR046804">
    <property type="entry name" value="DNA-PKcs_N"/>
</dbReference>
<sequence>MVQVMDVEDCLSKLNTAVKEGTGRDCKKLLEDIHHFFFSRPLVEDSESGLAAAQLLDAGGLLDFLQKVGDQQQKWKDLEEPGKLALDIIQEFLPLETCLSLFRRTKSGKLRSGCFWVLSSLAAIPGISGNSDGFDVPGLTNLCFMELTQFYKLNPTEVQAIFVLLGALAEHFPEFMVRHSNKILDLYLSELKKHMDGAGDPKFPIICGSLKGLCGLLSHFTQSPEDDPQKCKLIFSYAYKVLNPNLNLSRYEAVRASLELIGKHGAQFAPHMYDNFKNLYEWLSNWCMNLNRENRKVAFLAMETFLTQVALLLVQYKDDNGKKSQQIFEYLLGEMRKKLMSVEGNARGVSVAIKGFGALAAPAVHFRGPAHVAVMFNEALQQGQILFLRDEGKEIDERVATLPSFLESLALIVTHMDEGIYGSRHSGLERLSVRLVELFPLMETAYHFLCSRALFKLFYSIHTRGPAYVSFLHRFVYQSLLRSCSHPIVQEAEMQRQTSGFSSRKPITYREYLPLWEDLIGKKAFSDASLIDAGMKKKEEVREDIFRELIQASIMLLQKLDFVALRNAQVLTRKFPLLGRLNDLPVGTCTNPETFSIQFEDK</sequence>
<organism evidence="2">
    <name type="scientific">Darwinula stevensoni</name>
    <dbReference type="NCBI Taxonomy" id="69355"/>
    <lineage>
        <taxon>Eukaryota</taxon>
        <taxon>Metazoa</taxon>
        <taxon>Ecdysozoa</taxon>
        <taxon>Arthropoda</taxon>
        <taxon>Crustacea</taxon>
        <taxon>Oligostraca</taxon>
        <taxon>Ostracoda</taxon>
        <taxon>Podocopa</taxon>
        <taxon>Podocopida</taxon>
        <taxon>Darwinulocopina</taxon>
        <taxon>Darwinuloidea</taxon>
        <taxon>Darwinulidae</taxon>
        <taxon>Darwinula</taxon>
    </lineage>
</organism>
<protein>
    <recommendedName>
        <fullName evidence="1">DNA-PKcs N-terminal domain-containing protein</fullName>
    </recommendedName>
</protein>
<dbReference type="Proteomes" id="UP000677054">
    <property type="component" value="Unassembled WGS sequence"/>
</dbReference>
<dbReference type="AlphaFoldDB" id="A0A7R9A886"/>
<dbReference type="InterPro" id="IPR016024">
    <property type="entry name" value="ARM-type_fold"/>
</dbReference>
<name>A0A7R9A886_9CRUS</name>
<dbReference type="SUPFAM" id="SSF48371">
    <property type="entry name" value="ARM repeat"/>
    <property type="match status" value="1"/>
</dbReference>